<feature type="transmembrane region" description="Helical" evidence="1">
    <location>
        <begin position="31"/>
        <end position="54"/>
    </location>
</feature>
<feature type="transmembrane region" description="Helical" evidence="1">
    <location>
        <begin position="333"/>
        <end position="349"/>
    </location>
</feature>
<reference evidence="2 3" key="1">
    <citation type="journal article" date="2014" name="BMC Genomics">
        <title>Comparison of environmental and isolate Sulfobacillus genomes reveals diverse carbon, sulfur, nitrogen, and hydrogen metabolisms.</title>
        <authorList>
            <person name="Justice N.B."/>
            <person name="Norman A."/>
            <person name="Brown C.T."/>
            <person name="Singh A."/>
            <person name="Thomas B.C."/>
            <person name="Banfield J.F."/>
        </authorList>
    </citation>
    <scope>NUCLEOTIDE SEQUENCE [LARGE SCALE GENOMIC DNA]</scope>
    <source>
        <strain evidence="2">AMDSBA1</strain>
    </source>
</reference>
<keyword evidence="1" id="KW-0472">Membrane</keyword>
<evidence type="ECO:0000313" key="2">
    <source>
        <dbReference type="EMBL" id="PSR22595.1"/>
    </source>
</evidence>
<dbReference type="AlphaFoldDB" id="A0A2T2WK43"/>
<feature type="transmembrane region" description="Helical" evidence="1">
    <location>
        <begin position="102"/>
        <end position="122"/>
    </location>
</feature>
<gene>
    <name evidence="2" type="ORF">C7B43_20640</name>
</gene>
<name>A0A2T2WK43_9FIRM</name>
<feature type="transmembrane region" description="Helical" evidence="1">
    <location>
        <begin position="434"/>
        <end position="451"/>
    </location>
</feature>
<organism evidence="2 3">
    <name type="scientific">Sulfobacillus benefaciens</name>
    <dbReference type="NCBI Taxonomy" id="453960"/>
    <lineage>
        <taxon>Bacteria</taxon>
        <taxon>Bacillati</taxon>
        <taxon>Bacillota</taxon>
        <taxon>Clostridia</taxon>
        <taxon>Eubacteriales</taxon>
        <taxon>Clostridiales Family XVII. Incertae Sedis</taxon>
        <taxon>Sulfobacillus</taxon>
    </lineage>
</organism>
<protein>
    <recommendedName>
        <fullName evidence="4">Glycosyltransferase RgtA/B/C/D-like domain-containing protein</fullName>
    </recommendedName>
</protein>
<evidence type="ECO:0000256" key="1">
    <source>
        <dbReference type="SAM" id="Phobius"/>
    </source>
</evidence>
<feature type="transmembrane region" description="Helical" evidence="1">
    <location>
        <begin position="154"/>
        <end position="172"/>
    </location>
</feature>
<keyword evidence="1" id="KW-1133">Transmembrane helix</keyword>
<proteinExistence type="predicted"/>
<dbReference type="Proteomes" id="UP000242699">
    <property type="component" value="Unassembled WGS sequence"/>
</dbReference>
<feature type="transmembrane region" description="Helical" evidence="1">
    <location>
        <begin position="217"/>
        <end position="245"/>
    </location>
</feature>
<evidence type="ECO:0000313" key="3">
    <source>
        <dbReference type="Proteomes" id="UP000242699"/>
    </source>
</evidence>
<feature type="transmembrane region" description="Helical" evidence="1">
    <location>
        <begin position="356"/>
        <end position="382"/>
    </location>
</feature>
<feature type="transmembrane region" description="Helical" evidence="1">
    <location>
        <begin position="178"/>
        <end position="197"/>
    </location>
</feature>
<comment type="caution">
    <text evidence="2">The sequence shown here is derived from an EMBL/GenBank/DDBJ whole genome shotgun (WGS) entry which is preliminary data.</text>
</comment>
<sequence length="738" mass="82439">MHRRIGVEGDRIRSQLTSASQKQPSAGSLPILQHGLVLALFLALSLAFFGWPVIGHMQSRYIGQTEDPVQFIAAMLWWPWAIQHGTNPFIDHWLWAPHGQPLLWVTSMPSISLLLSPVTALWGPVASYNVAEILGPALSAWSMYFLLRVFTRSLVLQMWGGYVFGFSSYTIGQTLAHLFLTWTFPLPLLVLIGVRVYQYQAKNIRPPVRYRVWASILLLFLFGASLEIFATLAFFVTVTLALALILSHRRRDLRSRLLVFIRWELATYGLVVVLLSPAVIWMAAHPAFSGPPHSPVTFSTDLLNFFIPTYVTWLGGQVFWGVSHLFLGNWFEQGAYLGLPLIVLSVISIQKNWDQFWIKILSGMLICVAVLSLGPILHIAGYPFIPLPWTVFQHVPILQDALPARFSVYVAFLVSLLTTMGLDRLSPDKLRVKYYALAGVSLLFLLPNVSWGRSGWSTPMDIPSFFLKPSEYQRIIPHNSNVLIFPYGSYGNGIAMQIHTDFWFRLANGYWGIPPSKYGEWPVVQQLWLLPAIPHNAAIAVQFAGLLKNQGVRRVVALSPYALPAGRLLKEIPGSRKIYSGPHVAVWSISPAKAFSGTPSLSSVLSRSDLLQFQALNNAARMWLIRHPGDVGPLSPAFLESRHLLNSSFGAIANSGANRYWTDDGGWVGAVGRDMYGIGITGSGTEIEPIIRQDGPTARRIYFPYPRQLTKARYSVIHHIRSGELLMVFSAPPKSSLH</sequence>
<accession>A0A2T2WK43</accession>
<feature type="transmembrane region" description="Helical" evidence="1">
    <location>
        <begin position="402"/>
        <end position="422"/>
    </location>
</feature>
<keyword evidence="1" id="KW-0812">Transmembrane</keyword>
<dbReference type="EMBL" id="PXYT01000107">
    <property type="protein sequence ID" value="PSR22595.1"/>
    <property type="molecule type" value="Genomic_DNA"/>
</dbReference>
<evidence type="ECO:0008006" key="4">
    <source>
        <dbReference type="Google" id="ProtNLM"/>
    </source>
</evidence>
<feature type="transmembrane region" description="Helical" evidence="1">
    <location>
        <begin position="265"/>
        <end position="284"/>
    </location>
</feature>